<evidence type="ECO:0000313" key="3">
    <source>
        <dbReference type="Proteomes" id="UP000809910"/>
    </source>
</evidence>
<evidence type="ECO:0000256" key="1">
    <source>
        <dbReference type="SAM" id="SignalP"/>
    </source>
</evidence>
<evidence type="ECO:0008006" key="4">
    <source>
        <dbReference type="Google" id="ProtNLM"/>
    </source>
</evidence>
<dbReference type="EMBL" id="JADWVN010000026">
    <property type="protein sequence ID" value="MBL7527583.1"/>
    <property type="molecule type" value="Genomic_DNA"/>
</dbReference>
<comment type="caution">
    <text evidence="2">The sequence shown here is derived from an EMBL/GenBank/DDBJ whole genome shotgun (WGS) entry which is preliminary data.</text>
</comment>
<feature type="signal peptide" evidence="1">
    <location>
        <begin position="1"/>
        <end position="19"/>
    </location>
</feature>
<gene>
    <name evidence="2" type="ORF">I5282_13525</name>
</gene>
<dbReference type="RefSeq" id="WP_203109016.1">
    <property type="nucleotide sequence ID" value="NZ_JADOBG010000010.1"/>
</dbReference>
<keyword evidence="3" id="KW-1185">Reference proteome</keyword>
<reference evidence="2 3" key="1">
    <citation type="submission" date="2020-12" db="EMBL/GenBank/DDBJ databases">
        <title>WGS of Legionella: environmental sample.</title>
        <authorList>
            <person name="Cristino S."/>
            <person name="Girolamini L."/>
            <person name="Salaris S."/>
            <person name="Pascale M.R."/>
            <person name="Mazzotta M."/>
            <person name="Orsini M."/>
            <person name="Grottola A."/>
        </authorList>
    </citation>
    <scope>NUCLEOTIDE SEQUENCE [LARGE SCALE GENOMIC DNA]</scope>
    <source>
        <strain evidence="2 3">30cs62</strain>
    </source>
</reference>
<name>A0ABS1WDZ7_9GAMM</name>
<accession>A0ABS1WDZ7</accession>
<dbReference type="InterPro" id="IPR007825">
    <property type="entry name" value="Major_OMP_Legionella"/>
</dbReference>
<evidence type="ECO:0000313" key="2">
    <source>
        <dbReference type="EMBL" id="MBL7527583.1"/>
    </source>
</evidence>
<feature type="chain" id="PRO_5045322924" description="Major outer membrane protein" evidence="1">
    <location>
        <begin position="20"/>
        <end position="316"/>
    </location>
</feature>
<sequence length="316" mass="35029">MRIINLLIVMLFCLSAARADGIEQIQSKQRFSLDVSWLYWRPSGATSDYASITDLQGTHASVTPLSVQSDYSSGFSIDTSYLFTNNTNDIAFSYVNFNQNYNDGPHHAVGRVTTVEVAQPILKSNIYDETYANLNYNYDAYELNTGYLIQWQQLSLKLLAGLRYVELSSDIKSFYGMNNGSSLTHLIESDTKALGPTLGVKITYPVVKGITLKAMGETGLLVGTTDIRASAVNTSGFPFLTAVDGANNRHTSLPFYDIKFALEKAFTVNIDKQFVLQAGFFGTYYENAYIRRDLTSSAQEKSISFYGPFASIGFTV</sequence>
<organism evidence="2 3">
    <name type="scientific">Legionella bononiensis</name>
    <dbReference type="NCBI Taxonomy" id="2793102"/>
    <lineage>
        <taxon>Bacteria</taxon>
        <taxon>Pseudomonadati</taxon>
        <taxon>Pseudomonadota</taxon>
        <taxon>Gammaproteobacteria</taxon>
        <taxon>Legionellales</taxon>
        <taxon>Legionellaceae</taxon>
        <taxon>Legionella</taxon>
    </lineage>
</organism>
<proteinExistence type="predicted"/>
<dbReference type="Proteomes" id="UP000809910">
    <property type="component" value="Unassembled WGS sequence"/>
</dbReference>
<dbReference type="Pfam" id="PF05150">
    <property type="entry name" value="Legionella_OMP"/>
    <property type="match status" value="1"/>
</dbReference>
<keyword evidence="1" id="KW-0732">Signal</keyword>
<protein>
    <recommendedName>
        <fullName evidence="4">Major outer membrane protein</fullName>
    </recommendedName>
</protein>